<dbReference type="EMBL" id="JARBHB010000009">
    <property type="protein sequence ID" value="KAJ8876040.1"/>
    <property type="molecule type" value="Genomic_DNA"/>
</dbReference>
<name>A0ABQ9GVH5_9NEOP</name>
<organism evidence="1 2">
    <name type="scientific">Dryococelus australis</name>
    <dbReference type="NCBI Taxonomy" id="614101"/>
    <lineage>
        <taxon>Eukaryota</taxon>
        <taxon>Metazoa</taxon>
        <taxon>Ecdysozoa</taxon>
        <taxon>Arthropoda</taxon>
        <taxon>Hexapoda</taxon>
        <taxon>Insecta</taxon>
        <taxon>Pterygota</taxon>
        <taxon>Neoptera</taxon>
        <taxon>Polyneoptera</taxon>
        <taxon>Phasmatodea</taxon>
        <taxon>Verophasmatodea</taxon>
        <taxon>Anareolatae</taxon>
        <taxon>Phasmatidae</taxon>
        <taxon>Eurycanthinae</taxon>
        <taxon>Dryococelus</taxon>
    </lineage>
</organism>
<evidence type="ECO:0000313" key="2">
    <source>
        <dbReference type="Proteomes" id="UP001159363"/>
    </source>
</evidence>
<sequence>MEIQYSVSSVNAVCRGKKKDSIEKHVTSVKHALKKNNSVDQRIQTSLVSVANSTKSRKLDTFAKANIPLEKLENSALREWINEFTHGGCDAACVKTLREKYVPEIATEYVSSTIAALEGKTIHILCDETTDRVGHCVFVVILYPPECTEEKLFVVSATYLDACNATSCSRAVSDAIKKYNISFDNILGFVSDSARSMTLCFETLKVVVGDHLLHVQYWAHTLNLLGNSWTLNKVITVVKSAFLNTRKRKSRYLNYLEDKRAGKKPAKLFPAPMLTRWDSWFSALPEMLEICNSGINYLSHLTNKQVCSLDAQAIFVKEHAQDLVQLATVLEGSKYMTSHRLYPKLDTLNTAMEEVEQGKLLPKTRAALSELNAMEKASTENIFRKAAYKLTKLKTADPAKVHFQGLVKVFSPTMILFNSGEEEAGLKNLPGFSELPQTDISREYKEIKRLAELRIKKGEKVEVEGILHSASAEYPESVKCCSRLLWTATNNVDSERLLSHYNNVVTDRRTKLKESNVELLVALSFR</sequence>
<reference evidence="1 2" key="1">
    <citation type="submission" date="2023-02" db="EMBL/GenBank/DDBJ databases">
        <title>LHISI_Scaffold_Assembly.</title>
        <authorList>
            <person name="Stuart O.P."/>
            <person name="Cleave R."/>
            <person name="Magrath M.J.L."/>
            <person name="Mikheyev A.S."/>
        </authorList>
    </citation>
    <scope>NUCLEOTIDE SEQUENCE [LARGE SCALE GENOMIC DNA]</scope>
    <source>
        <strain evidence="1">Daus_M_001</strain>
        <tissue evidence="1">Leg muscle</tissue>
    </source>
</reference>
<keyword evidence="2" id="KW-1185">Reference proteome</keyword>
<dbReference type="SUPFAM" id="SSF53098">
    <property type="entry name" value="Ribonuclease H-like"/>
    <property type="match status" value="1"/>
</dbReference>
<proteinExistence type="predicted"/>
<feature type="non-terminal residue" evidence="1">
    <location>
        <position position="526"/>
    </location>
</feature>
<protein>
    <submittedName>
        <fullName evidence="1">Uncharacterized protein</fullName>
    </submittedName>
</protein>
<dbReference type="InterPro" id="IPR012337">
    <property type="entry name" value="RNaseH-like_sf"/>
</dbReference>
<comment type="caution">
    <text evidence="1">The sequence shown here is derived from an EMBL/GenBank/DDBJ whole genome shotgun (WGS) entry which is preliminary data.</text>
</comment>
<gene>
    <name evidence="1" type="ORF">PR048_023948</name>
</gene>
<evidence type="ECO:0000313" key="1">
    <source>
        <dbReference type="EMBL" id="KAJ8876040.1"/>
    </source>
</evidence>
<accession>A0ABQ9GVH5</accession>
<dbReference type="Proteomes" id="UP001159363">
    <property type="component" value="Chromosome 8"/>
</dbReference>